<organism evidence="2 3">
    <name type="scientific">Cuscuta epithymum</name>
    <dbReference type="NCBI Taxonomy" id="186058"/>
    <lineage>
        <taxon>Eukaryota</taxon>
        <taxon>Viridiplantae</taxon>
        <taxon>Streptophyta</taxon>
        <taxon>Embryophyta</taxon>
        <taxon>Tracheophyta</taxon>
        <taxon>Spermatophyta</taxon>
        <taxon>Magnoliopsida</taxon>
        <taxon>eudicotyledons</taxon>
        <taxon>Gunneridae</taxon>
        <taxon>Pentapetalae</taxon>
        <taxon>asterids</taxon>
        <taxon>lamiids</taxon>
        <taxon>Solanales</taxon>
        <taxon>Convolvulaceae</taxon>
        <taxon>Cuscuteae</taxon>
        <taxon>Cuscuta</taxon>
        <taxon>Cuscuta subgen. Cuscuta</taxon>
    </lineage>
</organism>
<protein>
    <submittedName>
        <fullName evidence="2">Uncharacterized protein</fullName>
    </submittedName>
</protein>
<keyword evidence="3" id="KW-1185">Reference proteome</keyword>
<proteinExistence type="predicted"/>
<accession>A0AAV0FD51</accession>
<dbReference type="AlphaFoldDB" id="A0AAV0FD51"/>
<evidence type="ECO:0000313" key="2">
    <source>
        <dbReference type="EMBL" id="CAH9133430.1"/>
    </source>
</evidence>
<feature type="compositionally biased region" description="Basic and acidic residues" evidence="1">
    <location>
        <begin position="13"/>
        <end position="27"/>
    </location>
</feature>
<feature type="region of interest" description="Disordered" evidence="1">
    <location>
        <begin position="1"/>
        <end position="30"/>
    </location>
</feature>
<gene>
    <name evidence="2" type="ORF">CEPIT_LOCUS32939</name>
</gene>
<comment type="caution">
    <text evidence="2">The sequence shown here is derived from an EMBL/GenBank/DDBJ whole genome shotgun (WGS) entry which is preliminary data.</text>
</comment>
<name>A0AAV0FD51_9ASTE</name>
<sequence length="87" mass="9548">MALTPFSGQIKGRNKERNGQQHMKEGGKGLSYQFTPAIIKRQVALGRKEAALSSKNGRIHTSNHSAWESILDRQQLKKLVGSSSGSK</sequence>
<evidence type="ECO:0000256" key="1">
    <source>
        <dbReference type="SAM" id="MobiDB-lite"/>
    </source>
</evidence>
<dbReference type="Proteomes" id="UP001152523">
    <property type="component" value="Unassembled WGS sequence"/>
</dbReference>
<dbReference type="EMBL" id="CAMAPF010000976">
    <property type="protein sequence ID" value="CAH9133430.1"/>
    <property type="molecule type" value="Genomic_DNA"/>
</dbReference>
<evidence type="ECO:0000313" key="3">
    <source>
        <dbReference type="Proteomes" id="UP001152523"/>
    </source>
</evidence>
<reference evidence="2" key="1">
    <citation type="submission" date="2022-07" db="EMBL/GenBank/DDBJ databases">
        <authorList>
            <person name="Macas J."/>
            <person name="Novak P."/>
            <person name="Neumann P."/>
        </authorList>
    </citation>
    <scope>NUCLEOTIDE SEQUENCE</scope>
</reference>